<dbReference type="Pfam" id="PF07093">
    <property type="entry name" value="SGT1"/>
    <property type="match status" value="1"/>
</dbReference>
<feature type="region of interest" description="Disordered" evidence="1">
    <location>
        <begin position="122"/>
        <end position="151"/>
    </location>
</feature>
<reference evidence="3" key="1">
    <citation type="journal article" date="2018" name="Gigascience">
        <title>Genome assembly of the Pink Ipe (Handroanthus impetiginosus, Bignoniaceae), a highly valued, ecologically keystone Neotropical timber forest tree.</title>
        <authorList>
            <person name="Silva-Junior O.B."/>
            <person name="Grattapaglia D."/>
            <person name="Novaes E."/>
            <person name="Collevatti R.G."/>
        </authorList>
    </citation>
    <scope>NUCLEOTIDE SEQUENCE [LARGE SCALE GENOMIC DNA]</scope>
    <source>
        <strain evidence="3">cv. UFG-1</strain>
    </source>
</reference>
<organism evidence="2 3">
    <name type="scientific">Handroanthus impetiginosus</name>
    <dbReference type="NCBI Taxonomy" id="429701"/>
    <lineage>
        <taxon>Eukaryota</taxon>
        <taxon>Viridiplantae</taxon>
        <taxon>Streptophyta</taxon>
        <taxon>Embryophyta</taxon>
        <taxon>Tracheophyta</taxon>
        <taxon>Spermatophyta</taxon>
        <taxon>Magnoliopsida</taxon>
        <taxon>eudicotyledons</taxon>
        <taxon>Gunneridae</taxon>
        <taxon>Pentapetalae</taxon>
        <taxon>asterids</taxon>
        <taxon>lamiids</taxon>
        <taxon>Lamiales</taxon>
        <taxon>Bignoniaceae</taxon>
        <taxon>Crescentiina</taxon>
        <taxon>Tabebuia alliance</taxon>
        <taxon>Handroanthus</taxon>
    </lineage>
</organism>
<gene>
    <name evidence="2" type="ORF">CDL12_28539</name>
</gene>
<feature type="region of interest" description="Disordered" evidence="1">
    <location>
        <begin position="82"/>
        <end position="108"/>
    </location>
</feature>
<dbReference type="EMBL" id="NKXS01007926">
    <property type="protein sequence ID" value="PIM98968.1"/>
    <property type="molecule type" value="Genomic_DNA"/>
</dbReference>
<dbReference type="Proteomes" id="UP000231279">
    <property type="component" value="Unassembled WGS sequence"/>
</dbReference>
<feature type="compositionally biased region" description="Acidic residues" evidence="1">
    <location>
        <begin position="28"/>
        <end position="57"/>
    </location>
</feature>
<proteinExistence type="predicted"/>
<dbReference type="OrthoDB" id="27237at2759"/>
<dbReference type="GO" id="GO:0005634">
    <property type="term" value="C:nucleus"/>
    <property type="evidence" value="ECO:0007669"/>
    <property type="project" value="TreeGrafter"/>
</dbReference>
<evidence type="ECO:0000313" key="3">
    <source>
        <dbReference type="Proteomes" id="UP000231279"/>
    </source>
</evidence>
<dbReference type="PANTHER" id="PTHR13060:SF0">
    <property type="entry name" value="PROTEIN ECDYSONELESS HOMOLOG"/>
    <property type="match status" value="1"/>
</dbReference>
<accession>A0A2G9G0W6</accession>
<keyword evidence="3" id="KW-1185">Reference proteome</keyword>
<dbReference type="InterPro" id="IPR010770">
    <property type="entry name" value="Ecd"/>
</dbReference>
<sequence length="151" mass="16919">MKDVEFDVDQFMKDMETVMAHRSKDDGSDVDMEEGSSSDLDFDDYEDESEDMEEEGDEFMRSYSDALNKELKATTLDKTFVHAHEQSTTKNDEGTSNANDERDEFTPVDVDVNLVKNFLDSYSSQEGMSGPASNLLGLMGLKLPEDTGKGK</sequence>
<protein>
    <submittedName>
        <fullName evidence="2">Uncharacterized protein</fullName>
    </submittedName>
</protein>
<dbReference type="STRING" id="429701.A0A2G9G0W6"/>
<evidence type="ECO:0000313" key="2">
    <source>
        <dbReference type="EMBL" id="PIM98968.1"/>
    </source>
</evidence>
<feature type="region of interest" description="Disordered" evidence="1">
    <location>
        <begin position="19"/>
        <end position="58"/>
    </location>
</feature>
<evidence type="ECO:0000256" key="1">
    <source>
        <dbReference type="SAM" id="MobiDB-lite"/>
    </source>
</evidence>
<feature type="compositionally biased region" description="Basic and acidic residues" evidence="1">
    <location>
        <begin position="82"/>
        <end position="93"/>
    </location>
</feature>
<name>A0A2G9G0W6_9LAMI</name>
<dbReference type="PANTHER" id="PTHR13060">
    <property type="entry name" value="SGT1 PROTEIN HSGT1 SUPPRESSOR OF GCR2"/>
    <property type="match status" value="1"/>
</dbReference>
<dbReference type="AlphaFoldDB" id="A0A2G9G0W6"/>
<comment type="caution">
    <text evidence="2">The sequence shown here is derived from an EMBL/GenBank/DDBJ whole genome shotgun (WGS) entry which is preliminary data.</text>
</comment>